<dbReference type="InterPro" id="IPR050171">
    <property type="entry name" value="MFS_Transporters"/>
</dbReference>
<feature type="transmembrane region" description="Helical" evidence="7">
    <location>
        <begin position="293"/>
        <end position="313"/>
    </location>
</feature>
<organism evidence="9 10">
    <name type="scientific">Streptacidiphilus monticola</name>
    <dbReference type="NCBI Taxonomy" id="2161674"/>
    <lineage>
        <taxon>Bacteria</taxon>
        <taxon>Bacillati</taxon>
        <taxon>Actinomycetota</taxon>
        <taxon>Actinomycetes</taxon>
        <taxon>Kitasatosporales</taxon>
        <taxon>Streptomycetaceae</taxon>
        <taxon>Streptacidiphilus</taxon>
    </lineage>
</organism>
<name>A0ABW1G1Z8_9ACTN</name>
<dbReference type="Gene3D" id="1.20.1250.20">
    <property type="entry name" value="MFS general substrate transporter like domains"/>
    <property type="match status" value="1"/>
</dbReference>
<evidence type="ECO:0000313" key="10">
    <source>
        <dbReference type="Proteomes" id="UP001596174"/>
    </source>
</evidence>
<gene>
    <name evidence="9" type="ORF">ACFP3V_12975</name>
</gene>
<protein>
    <submittedName>
        <fullName evidence="9">MFS transporter</fullName>
    </submittedName>
</protein>
<dbReference type="PANTHER" id="PTHR23517:SF2">
    <property type="entry name" value="MULTIDRUG RESISTANCE PROTEIN MDTH"/>
    <property type="match status" value="1"/>
</dbReference>
<feature type="transmembrane region" description="Helical" evidence="7">
    <location>
        <begin position="389"/>
        <end position="408"/>
    </location>
</feature>
<evidence type="ECO:0000313" key="9">
    <source>
        <dbReference type="EMBL" id="MFC5908123.1"/>
    </source>
</evidence>
<keyword evidence="2" id="KW-0813">Transport</keyword>
<dbReference type="SUPFAM" id="SSF103473">
    <property type="entry name" value="MFS general substrate transporter"/>
    <property type="match status" value="1"/>
</dbReference>
<dbReference type="InterPro" id="IPR011701">
    <property type="entry name" value="MFS"/>
</dbReference>
<dbReference type="PANTHER" id="PTHR23517">
    <property type="entry name" value="RESISTANCE PROTEIN MDTM, PUTATIVE-RELATED-RELATED"/>
    <property type="match status" value="1"/>
</dbReference>
<feature type="transmembrane region" description="Helical" evidence="7">
    <location>
        <begin position="90"/>
        <end position="116"/>
    </location>
</feature>
<evidence type="ECO:0000256" key="3">
    <source>
        <dbReference type="ARBA" id="ARBA00022475"/>
    </source>
</evidence>
<comment type="subcellular location">
    <subcellularLocation>
        <location evidence="1">Cell membrane</location>
        <topology evidence="1">Multi-pass membrane protein</topology>
    </subcellularLocation>
</comment>
<accession>A0ABW1G1Z8</accession>
<evidence type="ECO:0000259" key="8">
    <source>
        <dbReference type="PROSITE" id="PS50850"/>
    </source>
</evidence>
<feature type="transmembrane region" description="Helical" evidence="7">
    <location>
        <begin position="263"/>
        <end position="281"/>
    </location>
</feature>
<sequence>MGARSSGRDSVGRSRRFPGERLLWTGMAVDAVGSGMYIPFSLVFFQHVTRLPLPLIGAVLTATGFVAMAALPLVGAAVDHWGAKRAQLALYLLRAVGFAAYPLATVLPLFAAVALVTAIGDRGFPAAQQARIGELVSGPELERLQGVSRSLTNAGLGIGTLLATGLIAGLGDAGFLTAAWLNAGSFLVAALLNQRVPGGAQPTATPGPRTRRERGGYRLVLADRPYLGLTAANFLVALGYSALSVLLPAFAANWLGTPQSLTGSAFALNTALCAVAGVPAARLVRRFGDRTRAAAAGAVVFAVAFLGQAALGLARPHSVTVVMTGLLAAVAVATLGELLHSPALSALSTEAAPQPLRGRYLATYQLSWSLSRTIAPSLFTLLLAVHGSLPWLFVAATALASAALLLRLGRSLPADAVRPVPVLIPAPTPHDAEARTALEATA</sequence>
<evidence type="ECO:0000256" key="6">
    <source>
        <dbReference type="ARBA" id="ARBA00023136"/>
    </source>
</evidence>
<keyword evidence="5 7" id="KW-1133">Transmembrane helix</keyword>
<feature type="transmembrane region" description="Helical" evidence="7">
    <location>
        <begin position="51"/>
        <end position="78"/>
    </location>
</feature>
<evidence type="ECO:0000256" key="2">
    <source>
        <dbReference type="ARBA" id="ARBA00022448"/>
    </source>
</evidence>
<proteinExistence type="predicted"/>
<evidence type="ECO:0000256" key="4">
    <source>
        <dbReference type="ARBA" id="ARBA00022692"/>
    </source>
</evidence>
<dbReference type="InterPro" id="IPR020846">
    <property type="entry name" value="MFS_dom"/>
</dbReference>
<keyword evidence="6 7" id="KW-0472">Membrane</keyword>
<dbReference type="RefSeq" id="WP_380583125.1">
    <property type="nucleotide sequence ID" value="NZ_JBHSQJ010000049.1"/>
</dbReference>
<keyword evidence="3" id="KW-1003">Cell membrane</keyword>
<evidence type="ECO:0000256" key="7">
    <source>
        <dbReference type="SAM" id="Phobius"/>
    </source>
</evidence>
<evidence type="ECO:0000256" key="1">
    <source>
        <dbReference type="ARBA" id="ARBA00004651"/>
    </source>
</evidence>
<feature type="transmembrane region" description="Helical" evidence="7">
    <location>
        <begin position="226"/>
        <end position="251"/>
    </location>
</feature>
<comment type="caution">
    <text evidence="9">The sequence shown here is derived from an EMBL/GenBank/DDBJ whole genome shotgun (WGS) entry which is preliminary data.</text>
</comment>
<keyword evidence="4 7" id="KW-0812">Transmembrane</keyword>
<reference evidence="10" key="1">
    <citation type="journal article" date="2019" name="Int. J. Syst. Evol. Microbiol.">
        <title>The Global Catalogue of Microorganisms (GCM) 10K type strain sequencing project: providing services to taxonomists for standard genome sequencing and annotation.</title>
        <authorList>
            <consortium name="The Broad Institute Genomics Platform"/>
            <consortium name="The Broad Institute Genome Sequencing Center for Infectious Disease"/>
            <person name="Wu L."/>
            <person name="Ma J."/>
        </authorList>
    </citation>
    <scope>NUCLEOTIDE SEQUENCE [LARGE SCALE GENOMIC DNA]</scope>
    <source>
        <strain evidence="10">JCM 4816</strain>
    </source>
</reference>
<feature type="transmembrane region" description="Helical" evidence="7">
    <location>
        <begin position="319"/>
        <end position="339"/>
    </location>
</feature>
<feature type="transmembrane region" description="Helical" evidence="7">
    <location>
        <begin position="21"/>
        <end position="45"/>
    </location>
</feature>
<dbReference type="EMBL" id="JBHSQJ010000049">
    <property type="protein sequence ID" value="MFC5908123.1"/>
    <property type="molecule type" value="Genomic_DNA"/>
</dbReference>
<feature type="domain" description="Major facilitator superfamily (MFS) profile" evidence="8">
    <location>
        <begin position="225"/>
        <end position="442"/>
    </location>
</feature>
<dbReference type="Proteomes" id="UP001596174">
    <property type="component" value="Unassembled WGS sequence"/>
</dbReference>
<dbReference type="InterPro" id="IPR036259">
    <property type="entry name" value="MFS_trans_sf"/>
</dbReference>
<evidence type="ECO:0000256" key="5">
    <source>
        <dbReference type="ARBA" id="ARBA00022989"/>
    </source>
</evidence>
<dbReference type="PROSITE" id="PS50850">
    <property type="entry name" value="MFS"/>
    <property type="match status" value="1"/>
</dbReference>
<keyword evidence="10" id="KW-1185">Reference proteome</keyword>
<dbReference type="Pfam" id="PF07690">
    <property type="entry name" value="MFS_1"/>
    <property type="match status" value="1"/>
</dbReference>